<keyword evidence="1 2" id="KW-0732">Signal</keyword>
<proteinExistence type="predicted"/>
<dbReference type="AlphaFoldDB" id="A0A336LGS4"/>
<feature type="signal peptide" evidence="2">
    <location>
        <begin position="1"/>
        <end position="21"/>
    </location>
</feature>
<dbReference type="PANTHER" id="PTHR21112:SF0">
    <property type="entry name" value="CHEMOSENSORY PROTEIN A 29A-RELATED"/>
    <property type="match status" value="1"/>
</dbReference>
<reference evidence="3" key="1">
    <citation type="submission" date="2018-07" db="EMBL/GenBank/DDBJ databases">
        <authorList>
            <person name="Quirk P.G."/>
            <person name="Krulwich T.A."/>
        </authorList>
    </citation>
    <scope>NUCLEOTIDE SEQUENCE</scope>
</reference>
<evidence type="ECO:0000313" key="3">
    <source>
        <dbReference type="EMBL" id="SSX17164.1"/>
    </source>
</evidence>
<organism evidence="3">
    <name type="scientific">Culicoides sonorensis</name>
    <name type="common">Biting midge</name>
    <dbReference type="NCBI Taxonomy" id="179676"/>
    <lineage>
        <taxon>Eukaryota</taxon>
        <taxon>Metazoa</taxon>
        <taxon>Ecdysozoa</taxon>
        <taxon>Arthropoda</taxon>
        <taxon>Hexapoda</taxon>
        <taxon>Insecta</taxon>
        <taxon>Pterygota</taxon>
        <taxon>Neoptera</taxon>
        <taxon>Endopterygota</taxon>
        <taxon>Diptera</taxon>
        <taxon>Nematocera</taxon>
        <taxon>Chironomoidea</taxon>
        <taxon>Ceratopogonidae</taxon>
        <taxon>Ceratopogoninae</taxon>
        <taxon>Culicoides</taxon>
        <taxon>Monoculicoides</taxon>
    </lineage>
</organism>
<name>A0A336LGS4_CULSO</name>
<accession>A0A336LGS4</accession>
<feature type="chain" id="PRO_5016280085" evidence="2">
    <location>
        <begin position="22"/>
        <end position="194"/>
    </location>
</feature>
<protein>
    <submittedName>
        <fullName evidence="3">CSON009991 protein</fullName>
    </submittedName>
</protein>
<evidence type="ECO:0000256" key="1">
    <source>
        <dbReference type="ARBA" id="ARBA00022729"/>
    </source>
</evidence>
<sequence length="194" mass="21848">MKGKLTILLFTAGILINVLDAASPATEMLLDRVYKADNSSGKFVDLGTLALKRLNRTAFTVAGTFEFLQDIDDEITVRVSLIAVDQGGDKYLLSRDREKICSYILEDCKPCKGLLESAGFNPMPKKCPISKGEYTLPTRVIPRHRNDWPEFLQLLIPPLVPFENWKLNMKFLRSGEVLDEVNIAFRLVNERSAV</sequence>
<dbReference type="SUPFAM" id="SSF63707">
    <property type="entry name" value="Ganglioside M2 (gm2) activator"/>
    <property type="match status" value="1"/>
</dbReference>
<dbReference type="EMBL" id="UFQT01000003">
    <property type="protein sequence ID" value="SSX17164.1"/>
    <property type="molecule type" value="Genomic_DNA"/>
</dbReference>
<dbReference type="VEuPathDB" id="VectorBase:CSON009991"/>
<dbReference type="PANTHER" id="PTHR21112">
    <property type="entry name" value="CHEMOSENSORY PROTEIN A 29A-RELATED"/>
    <property type="match status" value="1"/>
</dbReference>
<evidence type="ECO:0000256" key="2">
    <source>
        <dbReference type="SAM" id="SignalP"/>
    </source>
</evidence>
<gene>
    <name evidence="3" type="primary">CSON009991</name>
</gene>
<dbReference type="InterPro" id="IPR036846">
    <property type="entry name" value="GM2-AP_sf"/>
</dbReference>